<comment type="caution">
    <text evidence="8">The sequence shown here is derived from an EMBL/GenBank/DDBJ whole genome shotgun (WGS) entry which is preliminary data.</text>
</comment>
<proteinExistence type="predicted"/>
<keyword evidence="3 6" id="KW-0812">Transmembrane</keyword>
<keyword evidence="4 6" id="KW-1133">Transmembrane helix</keyword>
<feature type="transmembrane region" description="Helical" evidence="6">
    <location>
        <begin position="12"/>
        <end position="29"/>
    </location>
</feature>
<gene>
    <name evidence="8" type="ORF">GJ699_22920</name>
</gene>
<dbReference type="SUPFAM" id="SSF103481">
    <property type="entry name" value="Multidrug resistance efflux transporter EmrE"/>
    <property type="match status" value="2"/>
</dbReference>
<keyword evidence="9" id="KW-1185">Reference proteome</keyword>
<feature type="transmembrane region" description="Helical" evidence="6">
    <location>
        <begin position="159"/>
        <end position="178"/>
    </location>
</feature>
<keyword evidence="5 6" id="KW-0472">Membrane</keyword>
<dbReference type="PANTHER" id="PTHR42920">
    <property type="entry name" value="OS03G0707200 PROTEIN-RELATED"/>
    <property type="match status" value="1"/>
</dbReference>
<dbReference type="PANTHER" id="PTHR42920:SF11">
    <property type="entry name" value="INNER MEMBRANE PROTEIN YTFF"/>
    <property type="match status" value="1"/>
</dbReference>
<dbReference type="AlphaFoldDB" id="A0A6I2L850"/>
<dbReference type="GO" id="GO:0005886">
    <property type="term" value="C:plasma membrane"/>
    <property type="evidence" value="ECO:0007669"/>
    <property type="project" value="UniProtKB-SubCell"/>
</dbReference>
<evidence type="ECO:0000256" key="2">
    <source>
        <dbReference type="ARBA" id="ARBA00022475"/>
    </source>
</evidence>
<feature type="transmembrane region" description="Helical" evidence="6">
    <location>
        <begin position="277"/>
        <end position="294"/>
    </location>
</feature>
<feature type="transmembrane region" description="Helical" evidence="6">
    <location>
        <begin position="254"/>
        <end position="271"/>
    </location>
</feature>
<feature type="transmembrane region" description="Helical" evidence="6">
    <location>
        <begin position="136"/>
        <end position="153"/>
    </location>
</feature>
<feature type="transmembrane region" description="Helical" evidence="6">
    <location>
        <begin position="190"/>
        <end position="212"/>
    </location>
</feature>
<dbReference type="Gene3D" id="1.10.3730.20">
    <property type="match status" value="2"/>
</dbReference>
<evidence type="ECO:0000256" key="3">
    <source>
        <dbReference type="ARBA" id="ARBA00022692"/>
    </source>
</evidence>
<dbReference type="Pfam" id="PF00892">
    <property type="entry name" value="EamA"/>
    <property type="match status" value="2"/>
</dbReference>
<evidence type="ECO:0000256" key="6">
    <source>
        <dbReference type="SAM" id="Phobius"/>
    </source>
</evidence>
<protein>
    <submittedName>
        <fullName evidence="8">EamA family transporter</fullName>
    </submittedName>
</protein>
<dbReference type="EMBL" id="WKJK01000013">
    <property type="protein sequence ID" value="MRW92856.1"/>
    <property type="molecule type" value="Genomic_DNA"/>
</dbReference>
<dbReference type="InterPro" id="IPR051258">
    <property type="entry name" value="Diverse_Substrate_Transporter"/>
</dbReference>
<evidence type="ECO:0000256" key="5">
    <source>
        <dbReference type="ARBA" id="ARBA00023136"/>
    </source>
</evidence>
<feature type="domain" description="EamA" evidence="7">
    <location>
        <begin position="16"/>
        <end position="152"/>
    </location>
</feature>
<feature type="transmembrane region" description="Helical" evidence="6">
    <location>
        <begin position="41"/>
        <end position="62"/>
    </location>
</feature>
<evidence type="ECO:0000313" key="9">
    <source>
        <dbReference type="Proteomes" id="UP000433309"/>
    </source>
</evidence>
<comment type="subcellular location">
    <subcellularLocation>
        <location evidence="1">Cell membrane</location>
        <topology evidence="1">Multi-pass membrane protein</topology>
    </subcellularLocation>
</comment>
<dbReference type="InterPro" id="IPR037185">
    <property type="entry name" value="EmrE-like"/>
</dbReference>
<evidence type="ECO:0000256" key="4">
    <source>
        <dbReference type="ARBA" id="ARBA00022989"/>
    </source>
</evidence>
<feature type="domain" description="EamA" evidence="7">
    <location>
        <begin position="163"/>
        <end position="293"/>
    </location>
</feature>
<evidence type="ECO:0000259" key="7">
    <source>
        <dbReference type="Pfam" id="PF00892"/>
    </source>
</evidence>
<sequence>MAALNTLEHHSGLHQGAIYALLAAALFGASTPFAKSLLGQVAPVALAGMLYMGSGLGLLLFYLIRRGSKAERAGLTAKDWPWLGGAILAGGVAGPVLLMLGLTTTPASSASLLLNMEGVLTSLLAWFVFKENFDRRIFVGMLLIVAAGVLLSWDQATTHGMPTGALAIVGACLCWGIDNNLTRKVSASDAVQIACAKGLVAGTVNLSIAAALGQPLPGVSITLSAGLIGFCGYGLSLVMFVLALRHLGTARTGAYFSAAPFVGAVISLLMLGEQPQSAFWLAAALMGAGIWLHLTESHAHEHQHEVMDHSHAHTHDAHHQHAHDFDWDGAEPHVHAHHHAALTHAHKHYPDIHHQHKH</sequence>
<evidence type="ECO:0000313" key="8">
    <source>
        <dbReference type="EMBL" id="MRW92856.1"/>
    </source>
</evidence>
<accession>A0A6I2L850</accession>
<keyword evidence="2" id="KW-1003">Cell membrane</keyword>
<reference evidence="8 9" key="1">
    <citation type="submission" date="2019-11" db="EMBL/GenBank/DDBJ databases">
        <title>Novel species isolated from a subtropical stream in China.</title>
        <authorList>
            <person name="Lu H."/>
        </authorList>
    </citation>
    <scope>NUCLEOTIDE SEQUENCE [LARGE SCALE GENOMIC DNA]</scope>
    <source>
        <strain evidence="8 9">FT80W</strain>
    </source>
</reference>
<name>A0A6I2L850_9BURK</name>
<organism evidence="8 9">
    <name type="scientific">Duganella guangzhouensis</name>
    <dbReference type="NCBI Taxonomy" id="2666084"/>
    <lineage>
        <taxon>Bacteria</taxon>
        <taxon>Pseudomonadati</taxon>
        <taxon>Pseudomonadota</taxon>
        <taxon>Betaproteobacteria</taxon>
        <taxon>Burkholderiales</taxon>
        <taxon>Oxalobacteraceae</taxon>
        <taxon>Telluria group</taxon>
        <taxon>Duganella</taxon>
    </lineage>
</organism>
<feature type="transmembrane region" description="Helical" evidence="6">
    <location>
        <begin position="82"/>
        <end position="102"/>
    </location>
</feature>
<feature type="transmembrane region" description="Helical" evidence="6">
    <location>
        <begin position="218"/>
        <end position="242"/>
    </location>
</feature>
<feature type="transmembrane region" description="Helical" evidence="6">
    <location>
        <begin position="108"/>
        <end position="129"/>
    </location>
</feature>
<dbReference type="Proteomes" id="UP000433309">
    <property type="component" value="Unassembled WGS sequence"/>
</dbReference>
<dbReference type="InterPro" id="IPR000620">
    <property type="entry name" value="EamA_dom"/>
</dbReference>
<evidence type="ECO:0000256" key="1">
    <source>
        <dbReference type="ARBA" id="ARBA00004651"/>
    </source>
</evidence>